<organism evidence="10 11">
    <name type="scientific">Nibrella saemangeumensis</name>
    <dbReference type="NCBI Taxonomy" id="1084526"/>
    <lineage>
        <taxon>Bacteria</taxon>
        <taxon>Pseudomonadati</taxon>
        <taxon>Bacteroidota</taxon>
        <taxon>Cytophagia</taxon>
        <taxon>Cytophagales</taxon>
        <taxon>Spirosomataceae</taxon>
        <taxon>Nibrella</taxon>
    </lineage>
</organism>
<feature type="transmembrane region" description="Helical" evidence="9">
    <location>
        <begin position="29"/>
        <end position="48"/>
    </location>
</feature>
<dbReference type="RefSeq" id="WP_345240989.1">
    <property type="nucleotide sequence ID" value="NZ_BAABHD010000006.1"/>
</dbReference>
<name>A0ABP8MH97_9BACT</name>
<evidence type="ECO:0000256" key="6">
    <source>
        <dbReference type="ARBA" id="ARBA00023065"/>
    </source>
</evidence>
<dbReference type="Pfam" id="PF25539">
    <property type="entry name" value="Bestrophin_2"/>
    <property type="match status" value="1"/>
</dbReference>
<comment type="similarity">
    <text evidence="8">Belongs to the anion channel-forming bestrophin (TC 1.A.46) family.</text>
</comment>
<evidence type="ECO:0000256" key="5">
    <source>
        <dbReference type="ARBA" id="ARBA00022989"/>
    </source>
</evidence>
<dbReference type="PANTHER" id="PTHR33281:SF19">
    <property type="entry name" value="VOLTAGE-DEPENDENT ANION CHANNEL-FORMING PROTEIN YNEE"/>
    <property type="match status" value="1"/>
</dbReference>
<evidence type="ECO:0000256" key="8">
    <source>
        <dbReference type="ARBA" id="ARBA00034708"/>
    </source>
</evidence>
<evidence type="ECO:0000256" key="3">
    <source>
        <dbReference type="ARBA" id="ARBA00022475"/>
    </source>
</evidence>
<reference evidence="11" key="1">
    <citation type="journal article" date="2019" name="Int. J. Syst. Evol. Microbiol.">
        <title>The Global Catalogue of Microorganisms (GCM) 10K type strain sequencing project: providing services to taxonomists for standard genome sequencing and annotation.</title>
        <authorList>
            <consortium name="The Broad Institute Genomics Platform"/>
            <consortium name="The Broad Institute Genome Sequencing Center for Infectious Disease"/>
            <person name="Wu L."/>
            <person name="Ma J."/>
        </authorList>
    </citation>
    <scope>NUCLEOTIDE SEQUENCE [LARGE SCALE GENOMIC DNA]</scope>
    <source>
        <strain evidence="11">JCM 17927</strain>
    </source>
</reference>
<feature type="transmembrane region" description="Helical" evidence="9">
    <location>
        <begin position="60"/>
        <end position="79"/>
    </location>
</feature>
<protein>
    <submittedName>
        <fullName evidence="10">Bestrophin family ion channel</fullName>
    </submittedName>
</protein>
<comment type="caution">
    <text evidence="10">The sequence shown here is derived from an EMBL/GenBank/DDBJ whole genome shotgun (WGS) entry which is preliminary data.</text>
</comment>
<dbReference type="PANTHER" id="PTHR33281">
    <property type="entry name" value="UPF0187 PROTEIN YNEE"/>
    <property type="match status" value="1"/>
</dbReference>
<evidence type="ECO:0000256" key="1">
    <source>
        <dbReference type="ARBA" id="ARBA00004651"/>
    </source>
</evidence>
<keyword evidence="11" id="KW-1185">Reference proteome</keyword>
<keyword evidence="7 9" id="KW-0472">Membrane</keyword>
<dbReference type="InterPro" id="IPR044669">
    <property type="entry name" value="YneE/VCCN1/2-like"/>
</dbReference>
<keyword evidence="2" id="KW-0813">Transport</keyword>
<evidence type="ECO:0000313" key="10">
    <source>
        <dbReference type="EMBL" id="GAA4449433.1"/>
    </source>
</evidence>
<evidence type="ECO:0000256" key="2">
    <source>
        <dbReference type="ARBA" id="ARBA00022448"/>
    </source>
</evidence>
<keyword evidence="3" id="KW-1003">Cell membrane</keyword>
<proteinExistence type="inferred from homology"/>
<dbReference type="EMBL" id="BAABHD010000006">
    <property type="protein sequence ID" value="GAA4449433.1"/>
    <property type="molecule type" value="Genomic_DNA"/>
</dbReference>
<keyword evidence="6" id="KW-0406">Ion transport</keyword>
<comment type="subcellular location">
    <subcellularLocation>
        <location evidence="1">Cell membrane</location>
        <topology evidence="1">Multi-pass membrane protein</topology>
    </subcellularLocation>
</comment>
<accession>A0ABP8MH97</accession>
<gene>
    <name evidence="10" type="ORF">GCM10023189_08800</name>
</gene>
<evidence type="ECO:0000313" key="11">
    <source>
        <dbReference type="Proteomes" id="UP001501175"/>
    </source>
</evidence>
<sequence length="308" mass="35321">MIIYESNRNWLRDVNHLYRSYTMQKIVRSTLWVGAGMTLINFLVHGVFKLTLWRIETGTFSLLGIVLSILLVFRTNSAYDRWWEGRRQWGNLVNNCRTLAMLLHASLPESDLESRRFMAAHIANFCIALKEHLRGGVKLTELIHVTAEERDLYGTKTHLPNFIAAQIQVNVQEKVRAGELTAADLLNIKPHTQTLYDVAGACERIKKTPIPFSYNVYLKLYISAYTLILPFGLLPNFGYVGVGLIMFIFFAFIGIELMAEEIEEPFGLDCNDLPIGDITHTIKQNVYELLEVGHPEEPKPKELYQKVF</sequence>
<keyword evidence="4 9" id="KW-0812">Transmembrane</keyword>
<evidence type="ECO:0000256" key="4">
    <source>
        <dbReference type="ARBA" id="ARBA00022692"/>
    </source>
</evidence>
<evidence type="ECO:0000256" key="7">
    <source>
        <dbReference type="ARBA" id="ARBA00023136"/>
    </source>
</evidence>
<evidence type="ECO:0000256" key="9">
    <source>
        <dbReference type="SAM" id="Phobius"/>
    </source>
</evidence>
<keyword evidence="5 9" id="KW-1133">Transmembrane helix</keyword>
<dbReference type="Proteomes" id="UP001501175">
    <property type="component" value="Unassembled WGS sequence"/>
</dbReference>